<proteinExistence type="predicted"/>
<gene>
    <name evidence="1" type="ORF">I5731_07635</name>
</gene>
<keyword evidence="2" id="KW-1185">Reference proteome</keyword>
<dbReference type="InterPro" id="IPR015001">
    <property type="entry name" value="DUF1850"/>
</dbReference>
<evidence type="ECO:0000313" key="2">
    <source>
        <dbReference type="Proteomes" id="UP000631694"/>
    </source>
</evidence>
<name>A0A931MZF4_9HYPH</name>
<organism evidence="1 2">
    <name type="scientific">Methylobrevis albus</name>
    <dbReference type="NCBI Taxonomy" id="2793297"/>
    <lineage>
        <taxon>Bacteria</taxon>
        <taxon>Pseudomonadati</taxon>
        <taxon>Pseudomonadota</taxon>
        <taxon>Alphaproteobacteria</taxon>
        <taxon>Hyphomicrobiales</taxon>
        <taxon>Pleomorphomonadaceae</taxon>
        <taxon>Methylobrevis</taxon>
    </lineage>
</organism>
<dbReference type="Pfam" id="PF08905">
    <property type="entry name" value="DUF1850"/>
    <property type="match status" value="1"/>
</dbReference>
<protein>
    <submittedName>
        <fullName evidence="1">DUF1850 domain-containing protein</fullName>
    </submittedName>
</protein>
<comment type="caution">
    <text evidence="1">The sequence shown here is derived from an EMBL/GenBank/DDBJ whole genome shotgun (WGS) entry which is preliminary data.</text>
</comment>
<evidence type="ECO:0000313" key="1">
    <source>
        <dbReference type="EMBL" id="MBH0237686.1"/>
    </source>
</evidence>
<sequence length="142" mass="14945">MAGAARPPGAGGGRRGAVSALCLAGGAELVRVAATVFTLAWTHTIEKVPWQEDWRIEGADLRLVEVRIKGSGAGMEPAPDARLENGFYTWNPADDRRDRLVLRRSPAPGVGDWSLCVAGACRELGEIVGADADPVTLAPCPD</sequence>
<reference evidence="1" key="1">
    <citation type="submission" date="2020-12" db="EMBL/GenBank/DDBJ databases">
        <title>Methylobrevis albus sp. nov., isolated from fresh water lack sediment.</title>
        <authorList>
            <person name="Zou Q."/>
        </authorList>
    </citation>
    <scope>NUCLEOTIDE SEQUENCE</scope>
    <source>
        <strain evidence="1">L22</strain>
    </source>
</reference>
<dbReference type="EMBL" id="JADZLT010000049">
    <property type="protein sequence ID" value="MBH0237686.1"/>
    <property type="molecule type" value="Genomic_DNA"/>
</dbReference>
<accession>A0A931MZF4</accession>
<dbReference type="Proteomes" id="UP000631694">
    <property type="component" value="Unassembled WGS sequence"/>
</dbReference>
<dbReference type="AlphaFoldDB" id="A0A931MZF4"/>